<gene>
    <name evidence="2" type="ORF">LITE_LOCUS41593</name>
</gene>
<dbReference type="SUPFAM" id="SSF103511">
    <property type="entry name" value="Chlorophyll a-b binding protein"/>
    <property type="match status" value="1"/>
</dbReference>
<dbReference type="EMBL" id="CAMGYJ010000009">
    <property type="protein sequence ID" value="CAI0540224.1"/>
    <property type="molecule type" value="Genomic_DNA"/>
</dbReference>
<accession>A0AAV0Q426</accession>
<comment type="caution">
    <text evidence="2">The sequence shown here is derived from an EMBL/GenBank/DDBJ whole genome shotgun (WGS) entry which is preliminary data.</text>
</comment>
<keyword evidence="3" id="KW-1185">Reference proteome</keyword>
<dbReference type="Gene3D" id="1.10.3460.10">
    <property type="entry name" value="Chlorophyll a/b binding protein domain"/>
    <property type="match status" value="1"/>
</dbReference>
<name>A0AAV0Q426_9ROSI</name>
<evidence type="ECO:0000256" key="1">
    <source>
        <dbReference type="SAM" id="SignalP"/>
    </source>
</evidence>
<reference evidence="2" key="1">
    <citation type="submission" date="2022-08" db="EMBL/GenBank/DDBJ databases">
        <authorList>
            <person name="Gutierrez-Valencia J."/>
        </authorList>
    </citation>
    <scope>NUCLEOTIDE SEQUENCE</scope>
</reference>
<sequence length="198" mass="21544">MMTLLLILLSMVTLKSLLDRPSLTRLTGLLRLWILGRLSLLRLMGRLLLRILGPLPSPGHQDPLSRPLGRPPLPATEPILLGLFTPRQAHIQVQLPQVQLQFCDAAIVNDGGKFVDEQRGDLAIAIAFPSLLSSSRSKFSSSVPLPAVASPGLVVMSAEWMSDQPRPAYLDGSAPGDFGFHPLGLGTVPENLEWFKES</sequence>
<feature type="chain" id="PRO_5043505330" evidence="1">
    <location>
        <begin position="18"/>
        <end position="198"/>
    </location>
</feature>
<organism evidence="2 3">
    <name type="scientific">Linum tenue</name>
    <dbReference type="NCBI Taxonomy" id="586396"/>
    <lineage>
        <taxon>Eukaryota</taxon>
        <taxon>Viridiplantae</taxon>
        <taxon>Streptophyta</taxon>
        <taxon>Embryophyta</taxon>
        <taxon>Tracheophyta</taxon>
        <taxon>Spermatophyta</taxon>
        <taxon>Magnoliopsida</taxon>
        <taxon>eudicotyledons</taxon>
        <taxon>Gunneridae</taxon>
        <taxon>Pentapetalae</taxon>
        <taxon>rosids</taxon>
        <taxon>fabids</taxon>
        <taxon>Malpighiales</taxon>
        <taxon>Linaceae</taxon>
        <taxon>Linum</taxon>
    </lineage>
</organism>
<protein>
    <submittedName>
        <fullName evidence="2">Uncharacterized protein</fullName>
    </submittedName>
</protein>
<dbReference type="GO" id="GO:0016020">
    <property type="term" value="C:membrane"/>
    <property type="evidence" value="ECO:0007669"/>
    <property type="project" value="UniProtKB-SubCell"/>
</dbReference>
<proteinExistence type="predicted"/>
<evidence type="ECO:0000313" key="2">
    <source>
        <dbReference type="EMBL" id="CAI0540224.1"/>
    </source>
</evidence>
<dbReference type="Proteomes" id="UP001154282">
    <property type="component" value="Unassembled WGS sequence"/>
</dbReference>
<feature type="signal peptide" evidence="1">
    <location>
        <begin position="1"/>
        <end position="17"/>
    </location>
</feature>
<dbReference type="AlphaFoldDB" id="A0AAV0Q426"/>
<dbReference type="GO" id="GO:0009507">
    <property type="term" value="C:chloroplast"/>
    <property type="evidence" value="ECO:0007669"/>
    <property type="project" value="UniProtKB-SubCell"/>
</dbReference>
<evidence type="ECO:0000313" key="3">
    <source>
        <dbReference type="Proteomes" id="UP001154282"/>
    </source>
</evidence>
<keyword evidence="1" id="KW-0732">Signal</keyword>